<keyword evidence="4 11" id="KW-0679">Respiratory chain</keyword>
<proteinExistence type="inferred from homology"/>
<protein>
    <recommendedName>
        <fullName evidence="11">NADH dehydrogenase [ubiquinone] 1 subunit C2</fullName>
    </recommendedName>
</protein>
<feature type="transmembrane region" description="Helical" evidence="12">
    <location>
        <begin position="22"/>
        <end position="43"/>
    </location>
</feature>
<dbReference type="OrthoDB" id="6329847at2759"/>
<gene>
    <name evidence="13" type="ORF">CHIRRI_LOCUS12695</name>
</gene>
<comment type="function">
    <text evidence="11">Accessory subunit of the mitochondrial membrane respiratory chain NADH dehydrogenase (Complex I), that is believed not to be involved in catalysis. Complex I functions in the transfer of electrons from NADH to the respiratory chain. The immediate electron acceptor for the enzyme is believed to be ubiquinone.</text>
</comment>
<evidence type="ECO:0000313" key="14">
    <source>
        <dbReference type="Proteomes" id="UP001153620"/>
    </source>
</evidence>
<evidence type="ECO:0000256" key="7">
    <source>
        <dbReference type="ARBA" id="ARBA00022982"/>
    </source>
</evidence>
<comment type="subcellular location">
    <subcellularLocation>
        <location evidence="1">Mitochondrion inner membrane</location>
        <topology evidence="1">Single-pass membrane protein</topology>
        <orientation evidence="1">Matrix side</orientation>
    </subcellularLocation>
</comment>
<evidence type="ECO:0000256" key="3">
    <source>
        <dbReference type="ARBA" id="ARBA00022448"/>
    </source>
</evidence>
<evidence type="ECO:0000256" key="9">
    <source>
        <dbReference type="ARBA" id="ARBA00023128"/>
    </source>
</evidence>
<keyword evidence="3 11" id="KW-0813">Transport</keyword>
<evidence type="ECO:0000256" key="8">
    <source>
        <dbReference type="ARBA" id="ARBA00022989"/>
    </source>
</evidence>
<dbReference type="GO" id="GO:0006120">
    <property type="term" value="P:mitochondrial electron transport, NADH to ubiquinone"/>
    <property type="evidence" value="ECO:0007669"/>
    <property type="project" value="InterPro"/>
</dbReference>
<dbReference type="GO" id="GO:0005743">
    <property type="term" value="C:mitochondrial inner membrane"/>
    <property type="evidence" value="ECO:0007669"/>
    <property type="project" value="UniProtKB-SubCell"/>
</dbReference>
<keyword evidence="9 11" id="KW-0496">Mitochondrion</keyword>
<keyword evidence="10 11" id="KW-0472">Membrane</keyword>
<evidence type="ECO:0000256" key="1">
    <source>
        <dbReference type="ARBA" id="ARBA00004298"/>
    </source>
</evidence>
<evidence type="ECO:0000256" key="5">
    <source>
        <dbReference type="ARBA" id="ARBA00022692"/>
    </source>
</evidence>
<dbReference type="PANTHER" id="PTHR13099">
    <property type="entry name" value="NADH-UBIQUINONE OXIDOREDUCTASE SUBUNIT B14.5B"/>
    <property type="match status" value="1"/>
</dbReference>
<keyword evidence="14" id="KW-1185">Reference proteome</keyword>
<evidence type="ECO:0000256" key="6">
    <source>
        <dbReference type="ARBA" id="ARBA00022792"/>
    </source>
</evidence>
<keyword evidence="6 11" id="KW-0999">Mitochondrion inner membrane</keyword>
<evidence type="ECO:0000313" key="13">
    <source>
        <dbReference type="EMBL" id="CAG9809875.1"/>
    </source>
</evidence>
<name>A0A9N9S5V1_9DIPT</name>
<reference evidence="13" key="2">
    <citation type="submission" date="2022-10" db="EMBL/GenBank/DDBJ databases">
        <authorList>
            <consortium name="ENA_rothamsted_submissions"/>
            <consortium name="culmorum"/>
            <person name="King R."/>
        </authorList>
    </citation>
    <scope>NUCLEOTIDE SEQUENCE</scope>
</reference>
<keyword evidence="8 12" id="KW-1133">Transmembrane helix</keyword>
<evidence type="ECO:0000256" key="11">
    <source>
        <dbReference type="PIRNR" id="PIRNR017834"/>
    </source>
</evidence>
<evidence type="ECO:0000256" key="10">
    <source>
        <dbReference type="ARBA" id="ARBA00023136"/>
    </source>
</evidence>
<evidence type="ECO:0000256" key="2">
    <source>
        <dbReference type="ARBA" id="ARBA00008674"/>
    </source>
</evidence>
<dbReference type="PIRSF" id="PIRSF017834">
    <property type="entry name" value="NADH-UbQ_OxRdtase_b14.5b"/>
    <property type="match status" value="1"/>
</dbReference>
<evidence type="ECO:0000256" key="12">
    <source>
        <dbReference type="SAM" id="Phobius"/>
    </source>
</evidence>
<dbReference type="InterPro" id="IPR009423">
    <property type="entry name" value="NDUC2"/>
</dbReference>
<dbReference type="Pfam" id="PF06374">
    <property type="entry name" value="NDUF_C2"/>
    <property type="match status" value="1"/>
</dbReference>
<evidence type="ECO:0000256" key="4">
    <source>
        <dbReference type="ARBA" id="ARBA00022660"/>
    </source>
</evidence>
<dbReference type="PANTHER" id="PTHR13099:SF0">
    <property type="entry name" value="NADH DEHYDROGENASE [UBIQUINONE] 1 SUBUNIT C2-RELATED"/>
    <property type="match status" value="1"/>
</dbReference>
<keyword evidence="5 12" id="KW-0812">Transmembrane</keyword>
<comment type="similarity">
    <text evidence="2 11">Belongs to the complex I NDUFC2 subunit family.</text>
</comment>
<dbReference type="Proteomes" id="UP001153620">
    <property type="component" value="Chromosome 3"/>
</dbReference>
<keyword evidence="7 11" id="KW-0249">Electron transport</keyword>
<reference evidence="13" key="1">
    <citation type="submission" date="2022-01" db="EMBL/GenBank/DDBJ databases">
        <authorList>
            <person name="King R."/>
        </authorList>
    </citation>
    <scope>NUCLEOTIDE SEQUENCE</scope>
</reference>
<dbReference type="AlphaFoldDB" id="A0A9N9S5V1"/>
<organism evidence="13 14">
    <name type="scientific">Chironomus riparius</name>
    <dbReference type="NCBI Taxonomy" id="315576"/>
    <lineage>
        <taxon>Eukaryota</taxon>
        <taxon>Metazoa</taxon>
        <taxon>Ecdysozoa</taxon>
        <taxon>Arthropoda</taxon>
        <taxon>Hexapoda</taxon>
        <taxon>Insecta</taxon>
        <taxon>Pterygota</taxon>
        <taxon>Neoptera</taxon>
        <taxon>Endopterygota</taxon>
        <taxon>Diptera</taxon>
        <taxon>Nematocera</taxon>
        <taxon>Chironomoidea</taxon>
        <taxon>Chironomidae</taxon>
        <taxon>Chironominae</taxon>
        <taxon>Chironomus</taxon>
    </lineage>
</organism>
<sequence>MGYALDLLNKDYEIQKPLSNDLYNPILLGVAGFASIAFSNFIMRRPLMSGIQRHVAVGTAGVFFGCWVNKKRDEHYAERDAVLRHYVELHPEDFPDPDKKKFGEILMRWNPIR</sequence>
<dbReference type="EMBL" id="OU895879">
    <property type="protein sequence ID" value="CAG9809875.1"/>
    <property type="molecule type" value="Genomic_DNA"/>
</dbReference>
<accession>A0A9N9S5V1</accession>